<proteinExistence type="predicted"/>
<accession>A0A974PAX0</accession>
<organism evidence="1 2">
    <name type="scientific">Paenibacillus sonchi</name>
    <dbReference type="NCBI Taxonomy" id="373687"/>
    <lineage>
        <taxon>Bacteria</taxon>
        <taxon>Bacillati</taxon>
        <taxon>Bacillota</taxon>
        <taxon>Bacilli</taxon>
        <taxon>Bacillales</taxon>
        <taxon>Paenibacillaceae</taxon>
        <taxon>Paenibacillus</taxon>
        <taxon>Paenibacillus sonchi group</taxon>
    </lineage>
</organism>
<reference evidence="1 2" key="1">
    <citation type="submission" date="2021-01" db="EMBL/GenBank/DDBJ databases">
        <title>Whole genome sequence of Paenibacillus sonchi LMG 24727 for comparative genomics.</title>
        <authorList>
            <person name="Lee G."/>
            <person name="Kim M.-J."/>
            <person name="Lim K."/>
            <person name="Shin J.-H."/>
        </authorList>
    </citation>
    <scope>NUCLEOTIDE SEQUENCE [LARGE SCALE GENOMIC DNA]</scope>
    <source>
        <strain evidence="1 2">LMG 24727</strain>
    </source>
</reference>
<evidence type="ECO:0000313" key="2">
    <source>
        <dbReference type="Proteomes" id="UP000595841"/>
    </source>
</evidence>
<protein>
    <submittedName>
        <fullName evidence="1">Uncharacterized protein</fullName>
    </submittedName>
</protein>
<dbReference type="AlphaFoldDB" id="A0A974PAX0"/>
<dbReference type="RefSeq" id="WP_202676656.1">
    <property type="nucleotide sequence ID" value="NZ_CP068595.1"/>
</dbReference>
<keyword evidence="2" id="KW-1185">Reference proteome</keyword>
<sequence length="104" mass="12001">MMRIQNIEFKSLSLDDLRPGLLDSFNRFQRVTRAWRTVEGERKLVDAPFIDNWDAATKNEIIAEDFHRCIHNGGRSYVLYITGKSPRLPHCCASCSAVRSSMRI</sequence>
<gene>
    <name evidence="1" type="ORF">JI735_28515</name>
</gene>
<dbReference type="KEGG" id="pson:JI735_28515"/>
<name>A0A974PAX0_9BACL</name>
<dbReference type="Proteomes" id="UP000595841">
    <property type="component" value="Chromosome"/>
</dbReference>
<dbReference type="EMBL" id="CP068595">
    <property type="protein sequence ID" value="QQZ60406.1"/>
    <property type="molecule type" value="Genomic_DNA"/>
</dbReference>
<evidence type="ECO:0000313" key="1">
    <source>
        <dbReference type="EMBL" id="QQZ60406.1"/>
    </source>
</evidence>